<feature type="region of interest" description="Disordered" evidence="1">
    <location>
        <begin position="1"/>
        <end position="74"/>
    </location>
</feature>
<name>A0A8X7TC86_CANPA</name>
<evidence type="ECO:0000256" key="1">
    <source>
        <dbReference type="SAM" id="MobiDB-lite"/>
    </source>
</evidence>
<feature type="compositionally biased region" description="Polar residues" evidence="1">
    <location>
        <begin position="13"/>
        <end position="27"/>
    </location>
</feature>
<comment type="caution">
    <text evidence="2">The sequence shown here is derived from an EMBL/GenBank/DDBJ whole genome shotgun (WGS) entry which is preliminary data.</text>
</comment>
<reference evidence="2" key="1">
    <citation type="submission" date="2020-03" db="EMBL/GenBank/DDBJ databases">
        <title>FDA dAtabase for Regulatory Grade micrObial Sequences (FDA-ARGOS): Supporting development and validation of Infectious Disease Dx tests.</title>
        <authorList>
            <person name="Campos J."/>
            <person name="Goldberg B."/>
            <person name="Tallon L."/>
            <person name="Sadzewicz L."/>
            <person name="Vavikolanu K."/>
            <person name="Mehta A."/>
            <person name="Aluvathingal J."/>
            <person name="Nadendla S."/>
            <person name="Nandy P."/>
            <person name="Geyer C."/>
            <person name="Yan Y."/>
            <person name="Sichtig H."/>
        </authorList>
    </citation>
    <scope>NUCLEOTIDE SEQUENCE [LARGE SCALE GENOMIC DNA]</scope>
    <source>
        <strain evidence="2">FDAARGOS_652</strain>
    </source>
</reference>
<organism evidence="2 3">
    <name type="scientific">Candida parapsilosis</name>
    <name type="common">Yeast</name>
    <dbReference type="NCBI Taxonomy" id="5480"/>
    <lineage>
        <taxon>Eukaryota</taxon>
        <taxon>Fungi</taxon>
        <taxon>Dikarya</taxon>
        <taxon>Ascomycota</taxon>
        <taxon>Saccharomycotina</taxon>
        <taxon>Pichiomycetes</taxon>
        <taxon>Debaryomycetaceae</taxon>
        <taxon>Candida/Lodderomyces clade</taxon>
        <taxon>Candida</taxon>
    </lineage>
</organism>
<proteinExistence type="predicted"/>
<sequence length="126" mass="13447">MATPVYSSKEPPQYTQHDNGTDIQQQNFEHEQLPAYTHGPNAPRSSTTPISTSASSISDQESDIVSNFPENRPKQNECKVCCQDLFCGGCFGCCTGPANMPNSDRNLMGSIVVVLCCGAGIEAGVS</sequence>
<accession>A0A8X7TC86</accession>
<evidence type="ECO:0000313" key="2">
    <source>
        <dbReference type="EMBL" id="KAF6057741.1"/>
    </source>
</evidence>
<dbReference type="OrthoDB" id="4023630at2759"/>
<evidence type="ECO:0000313" key="3">
    <source>
        <dbReference type="Proteomes" id="UP000590412"/>
    </source>
</evidence>
<feature type="compositionally biased region" description="Low complexity" evidence="1">
    <location>
        <begin position="42"/>
        <end position="58"/>
    </location>
</feature>
<dbReference type="EMBL" id="JABWAB010000003">
    <property type="protein sequence ID" value="KAF6057741.1"/>
    <property type="molecule type" value="Genomic_DNA"/>
</dbReference>
<dbReference type="AlphaFoldDB" id="A0A8X7TC86"/>
<dbReference type="Proteomes" id="UP000590412">
    <property type="component" value="Unassembled WGS sequence"/>
</dbReference>
<gene>
    <name evidence="2" type="ORF">FOB60_002296</name>
</gene>
<protein>
    <submittedName>
        <fullName evidence="2">Uncharacterized protein</fullName>
    </submittedName>
</protein>